<evidence type="ECO:0000313" key="1">
    <source>
        <dbReference type="EMBL" id="RVD92162.1"/>
    </source>
</evidence>
<dbReference type="VEuPathDB" id="MicrosporidiaDB:TUBRATIS_13440"/>
<name>A0A437ALX7_9MICR</name>
<dbReference type="AlphaFoldDB" id="A0A437ALX7"/>
<proteinExistence type="predicted"/>
<organism evidence="1 2">
    <name type="scientific">Tubulinosema ratisbonensis</name>
    <dbReference type="NCBI Taxonomy" id="291195"/>
    <lineage>
        <taxon>Eukaryota</taxon>
        <taxon>Fungi</taxon>
        <taxon>Fungi incertae sedis</taxon>
        <taxon>Microsporidia</taxon>
        <taxon>Tubulinosematoidea</taxon>
        <taxon>Tubulinosematidae</taxon>
        <taxon>Tubulinosema</taxon>
    </lineage>
</organism>
<accession>A0A437ALX7</accession>
<reference evidence="1 2" key="1">
    <citation type="submission" date="2018-10" db="EMBL/GenBank/DDBJ databases">
        <title>Draft genome sequence of the microsporidian Tubulinosema ratisbonensis.</title>
        <authorList>
            <person name="Polonais V."/>
            <person name="Peyretaillade E."/>
            <person name="Niehus S."/>
            <person name="Wawrzyniak I."/>
            <person name="Franchet A."/>
            <person name="Gaspin C."/>
            <person name="Reichstadt M."/>
            <person name="Belser C."/>
            <person name="Labadie K."/>
            <person name="Delbac F."/>
            <person name="Ferrandon D."/>
        </authorList>
    </citation>
    <scope>NUCLEOTIDE SEQUENCE [LARGE SCALE GENOMIC DNA]</scope>
    <source>
        <strain evidence="1 2">Franzen</strain>
    </source>
</reference>
<comment type="caution">
    <text evidence="1">The sequence shown here is derived from an EMBL/GenBank/DDBJ whole genome shotgun (WGS) entry which is preliminary data.</text>
</comment>
<keyword evidence="2" id="KW-1185">Reference proteome</keyword>
<evidence type="ECO:0000313" key="2">
    <source>
        <dbReference type="Proteomes" id="UP000282876"/>
    </source>
</evidence>
<dbReference type="EMBL" id="RCSS01000293">
    <property type="protein sequence ID" value="RVD92162.1"/>
    <property type="molecule type" value="Genomic_DNA"/>
</dbReference>
<protein>
    <submittedName>
        <fullName evidence="1">Uncharacterized protein</fullName>
    </submittedName>
</protein>
<sequence length="152" mass="17960">MNLSWIVFVTSTNTEERKVNQIDEKGNFLETFLSHATQMTADSKLNENQLFGEFKDKSDEEILVELKNKTQDLTEMLRVKLYNYMTNPSPRKYCCEYKITSEIYEYTEFLSCVKDFESEVEGSLNAKQLIPVYKDRLEKIQACLGWFDQFEK</sequence>
<dbReference type="Proteomes" id="UP000282876">
    <property type="component" value="Unassembled WGS sequence"/>
</dbReference>
<gene>
    <name evidence="1" type="ORF">TUBRATIS_13440</name>
</gene>